<evidence type="ECO:0000256" key="1">
    <source>
        <dbReference type="ARBA" id="ARBA00023002"/>
    </source>
</evidence>
<dbReference type="PANTHER" id="PTHR13847">
    <property type="entry name" value="SARCOSINE DEHYDROGENASE-RELATED"/>
    <property type="match status" value="1"/>
</dbReference>
<feature type="domain" description="FAD dependent oxidoreductase" evidence="2">
    <location>
        <begin position="3"/>
        <end position="381"/>
    </location>
</feature>
<dbReference type="AlphaFoldDB" id="A0A7C1FT50"/>
<dbReference type="Gene3D" id="3.30.9.10">
    <property type="entry name" value="D-Amino Acid Oxidase, subunit A, domain 2"/>
    <property type="match status" value="1"/>
</dbReference>
<sequence length="428" mass="47098">MQVCIIGAGVIGCAIALELRRRGFDVTVLDKNGDAGHGSTSSSCGIVRRFYSQPGMIAMAHEGWHIWDDWRSFVGDIEGELIQFPRPGMVFIPPHIDEGVLAIVGEMQRLGIKAHVLSAAEVSARFPFLDTSSFYPPTPVDDPRFFEPSEHPIEGAVLEEDAGYVVFPALAAQNLREAATRAGVVFRFRQRVTAIEEGRQRRFQLQLENGQAIEADVVVNVAGPHSAIVNRMAGVTLPLETRPLRREVHAQLNPLYESGTSLPIVGDLNGGIYFRPEAGGRDIIVGSTDPACDALEFVDDPDAFERGVTQLYRERQTLRLMKRMPSVTMGRPRGLADLYDVTLQDWYPIVDRTDRPGYYVCIGTSGSSFKTAPVLGMLTAQIVEACESGRDVDAQPVQLHLPRIGVTVDTRFLSRHRSKLQTTSTVIG</sequence>
<dbReference type="Pfam" id="PF01266">
    <property type="entry name" value="DAO"/>
    <property type="match status" value="1"/>
</dbReference>
<dbReference type="EMBL" id="DSMG01000060">
    <property type="protein sequence ID" value="HDX30931.1"/>
    <property type="molecule type" value="Genomic_DNA"/>
</dbReference>
<evidence type="ECO:0000313" key="3">
    <source>
        <dbReference type="EMBL" id="HDX30931.1"/>
    </source>
</evidence>
<evidence type="ECO:0000259" key="2">
    <source>
        <dbReference type="Pfam" id="PF01266"/>
    </source>
</evidence>
<dbReference type="SUPFAM" id="SSF51905">
    <property type="entry name" value="FAD/NAD(P)-binding domain"/>
    <property type="match status" value="1"/>
</dbReference>
<proteinExistence type="predicted"/>
<comment type="caution">
    <text evidence="3">The sequence shown here is derived from an EMBL/GenBank/DDBJ whole genome shotgun (WGS) entry which is preliminary data.</text>
</comment>
<dbReference type="Gene3D" id="3.50.50.60">
    <property type="entry name" value="FAD/NAD(P)-binding domain"/>
    <property type="match status" value="1"/>
</dbReference>
<dbReference type="InterPro" id="IPR036188">
    <property type="entry name" value="FAD/NAD-bd_sf"/>
</dbReference>
<protein>
    <submittedName>
        <fullName evidence="3">FAD-binding oxidoreductase</fullName>
    </submittedName>
</protein>
<dbReference type="PANTHER" id="PTHR13847:SF287">
    <property type="entry name" value="FAD-DEPENDENT OXIDOREDUCTASE DOMAIN-CONTAINING PROTEIN 1"/>
    <property type="match status" value="1"/>
</dbReference>
<dbReference type="InterPro" id="IPR006076">
    <property type="entry name" value="FAD-dep_OxRdtase"/>
</dbReference>
<dbReference type="GO" id="GO:0016491">
    <property type="term" value="F:oxidoreductase activity"/>
    <property type="evidence" value="ECO:0007669"/>
    <property type="project" value="UniProtKB-KW"/>
</dbReference>
<accession>A0A7C1FT50</accession>
<organism evidence="3">
    <name type="scientific">Caldilinea aerophila</name>
    <dbReference type="NCBI Taxonomy" id="133453"/>
    <lineage>
        <taxon>Bacteria</taxon>
        <taxon>Bacillati</taxon>
        <taxon>Chloroflexota</taxon>
        <taxon>Caldilineae</taxon>
        <taxon>Caldilineales</taxon>
        <taxon>Caldilineaceae</taxon>
        <taxon>Caldilinea</taxon>
    </lineage>
</organism>
<reference evidence="3" key="1">
    <citation type="journal article" date="2020" name="mSystems">
        <title>Genome- and Community-Level Interaction Insights into Carbon Utilization and Element Cycling Functions of Hydrothermarchaeota in Hydrothermal Sediment.</title>
        <authorList>
            <person name="Zhou Z."/>
            <person name="Liu Y."/>
            <person name="Xu W."/>
            <person name="Pan J."/>
            <person name="Luo Z.H."/>
            <person name="Li M."/>
        </authorList>
    </citation>
    <scope>NUCLEOTIDE SEQUENCE [LARGE SCALE GENOMIC DNA]</scope>
    <source>
        <strain evidence="3">SpSt-289</strain>
    </source>
</reference>
<name>A0A7C1FT50_9CHLR</name>
<keyword evidence="1" id="KW-0560">Oxidoreductase</keyword>
<dbReference type="GO" id="GO:0005737">
    <property type="term" value="C:cytoplasm"/>
    <property type="evidence" value="ECO:0007669"/>
    <property type="project" value="TreeGrafter"/>
</dbReference>
<gene>
    <name evidence="3" type="ORF">ENQ20_05485</name>
</gene>
<dbReference type="GO" id="GO:0032981">
    <property type="term" value="P:mitochondrial respiratory chain complex I assembly"/>
    <property type="evidence" value="ECO:0007669"/>
    <property type="project" value="TreeGrafter"/>
</dbReference>